<dbReference type="AlphaFoldDB" id="J0W3F0"/>
<dbReference type="PANTHER" id="PTHR44591:SF25">
    <property type="entry name" value="CHEMOTAXIS TWO-COMPONENT RESPONSE REGULATOR"/>
    <property type="match status" value="1"/>
</dbReference>
<evidence type="ECO:0000313" key="4">
    <source>
        <dbReference type="EMBL" id="EJC80226.1"/>
    </source>
</evidence>
<dbReference type="PROSITE" id="PS50110">
    <property type="entry name" value="RESPONSE_REGULATORY"/>
    <property type="match status" value="1"/>
</dbReference>
<evidence type="ECO:0000259" key="3">
    <source>
        <dbReference type="PROSITE" id="PS50110"/>
    </source>
</evidence>
<accession>J0W3F0</accession>
<dbReference type="PANTHER" id="PTHR44591">
    <property type="entry name" value="STRESS RESPONSE REGULATOR PROTEIN 1"/>
    <property type="match status" value="1"/>
</dbReference>
<dbReference type="InterPro" id="IPR001789">
    <property type="entry name" value="Sig_transdc_resp-reg_receiver"/>
</dbReference>
<reference evidence="4 5" key="1">
    <citation type="submission" date="2012-02" db="EMBL/GenBank/DDBJ databases">
        <title>Improved High-Quality Draft Sequence of Rhizobium leguminosarum bv. trifolii WSM2297.</title>
        <authorList>
            <consortium name="US DOE Joint Genome Institute"/>
            <person name="Lucas S."/>
            <person name="Han J."/>
            <person name="Lapidus A."/>
            <person name="Cheng J.-F."/>
            <person name="Goodwin L."/>
            <person name="Pitluck S."/>
            <person name="Peters L."/>
            <person name="Ovchinnikova G."/>
            <person name="Zhang X."/>
            <person name="Detter J.C."/>
            <person name="Han C."/>
            <person name="Tapia R."/>
            <person name="Land M."/>
            <person name="Hauser L."/>
            <person name="Kyrpides N."/>
            <person name="Ivanova N."/>
            <person name="Pagani I."/>
            <person name="Brau L."/>
            <person name="Yates R."/>
            <person name="O'Hara G."/>
            <person name="Rui T."/>
            <person name="Howieson J."/>
            <person name="Reeve W."/>
            <person name="Woyke T."/>
        </authorList>
    </citation>
    <scope>NUCLEOTIDE SEQUENCE [LARGE SCALE GENOMIC DNA]</scope>
    <source>
        <strain evidence="4 5">WSM2297</strain>
    </source>
</reference>
<dbReference type="SMART" id="SM00448">
    <property type="entry name" value="REC"/>
    <property type="match status" value="1"/>
</dbReference>
<dbReference type="RefSeq" id="WP_003580742.1">
    <property type="nucleotide sequence ID" value="NZ_JH719395.1"/>
</dbReference>
<dbReference type="Gene3D" id="3.40.50.2300">
    <property type="match status" value="1"/>
</dbReference>
<feature type="domain" description="Response regulatory" evidence="3">
    <location>
        <begin position="7"/>
        <end position="122"/>
    </location>
</feature>
<sequence length="126" mass="14013">MTDELKLVAVVDDDESVREALPDLLRALGVQVVEAFASARSFLSSPAYTLADCLVLDVAMREMSGPELQQELKTKGRNIPIIFITAIRDEDLRRRLLREGAVDCLTKPFSDDELHEALRAAKVTKT</sequence>
<dbReference type="Pfam" id="PF00072">
    <property type="entry name" value="Response_reg"/>
    <property type="match status" value="1"/>
</dbReference>
<dbReference type="GO" id="GO:0000160">
    <property type="term" value="P:phosphorelay signal transduction system"/>
    <property type="evidence" value="ECO:0007669"/>
    <property type="project" value="InterPro"/>
</dbReference>
<name>J0W3F0_RHILT</name>
<dbReference type="Proteomes" id="UP000005732">
    <property type="component" value="Unassembled WGS sequence"/>
</dbReference>
<evidence type="ECO:0000256" key="2">
    <source>
        <dbReference type="PROSITE-ProRule" id="PRU00169"/>
    </source>
</evidence>
<dbReference type="SUPFAM" id="SSF52172">
    <property type="entry name" value="CheY-like"/>
    <property type="match status" value="1"/>
</dbReference>
<protein>
    <submittedName>
        <fullName evidence="4">Response regulator</fullName>
    </submittedName>
</protein>
<dbReference type="EMBL" id="JH719395">
    <property type="protein sequence ID" value="EJC80226.1"/>
    <property type="molecule type" value="Genomic_DNA"/>
</dbReference>
<organism evidence="4 5">
    <name type="scientific">Rhizobium leguminosarum bv. trifolii WSM2297</name>
    <dbReference type="NCBI Taxonomy" id="754762"/>
    <lineage>
        <taxon>Bacteria</taxon>
        <taxon>Pseudomonadati</taxon>
        <taxon>Pseudomonadota</taxon>
        <taxon>Alphaproteobacteria</taxon>
        <taxon>Hyphomicrobiales</taxon>
        <taxon>Rhizobiaceae</taxon>
        <taxon>Rhizobium/Agrobacterium group</taxon>
        <taxon>Rhizobium</taxon>
    </lineage>
</organism>
<dbReference type="HOGENOM" id="CLU_000445_69_8_5"/>
<dbReference type="InterPro" id="IPR011006">
    <property type="entry name" value="CheY-like_superfamily"/>
</dbReference>
<feature type="modified residue" description="4-aspartylphosphate" evidence="2">
    <location>
        <position position="57"/>
    </location>
</feature>
<dbReference type="InterPro" id="IPR050595">
    <property type="entry name" value="Bact_response_regulator"/>
</dbReference>
<gene>
    <name evidence="4" type="ORF">Rleg4DRAFT_1846</name>
</gene>
<dbReference type="OrthoDB" id="9782655at2"/>
<evidence type="ECO:0000256" key="1">
    <source>
        <dbReference type="ARBA" id="ARBA00022553"/>
    </source>
</evidence>
<proteinExistence type="predicted"/>
<evidence type="ECO:0000313" key="5">
    <source>
        <dbReference type="Proteomes" id="UP000005732"/>
    </source>
</evidence>
<keyword evidence="1 2" id="KW-0597">Phosphoprotein</keyword>